<proteinExistence type="predicted"/>
<accession>A0AB35IIK8</accession>
<gene>
    <name evidence="1" type="ORF">PM738_04555</name>
</gene>
<dbReference type="Proteomes" id="UP001211987">
    <property type="component" value="Unassembled WGS sequence"/>
</dbReference>
<comment type="caution">
    <text evidence="1">The sequence shown here is derived from an EMBL/GenBank/DDBJ whole genome shotgun (WGS) entry which is preliminary data.</text>
</comment>
<dbReference type="AlphaFoldDB" id="A0AB35IIK8"/>
<name>A0AB35IIK8_9FIRM</name>
<dbReference type="RefSeq" id="WP_267897246.1">
    <property type="nucleotide sequence ID" value="NZ_CACRTL010000019.1"/>
</dbReference>
<sequence length="41" mass="4671">MDKKTIKDLLEILSSIIQLATAVIVLKSTTKSKKSKKRKRK</sequence>
<reference evidence="1" key="1">
    <citation type="submission" date="2023-01" db="EMBL/GenBank/DDBJ databases">
        <title>Human gut microbiome strain richness.</title>
        <authorList>
            <person name="Chen-Liaw A."/>
        </authorList>
    </citation>
    <scope>NUCLEOTIDE SEQUENCE</scope>
    <source>
        <strain evidence="1">1001217st2_G6_1001217B_191108</strain>
    </source>
</reference>
<dbReference type="EMBL" id="JAQLKE010000005">
    <property type="protein sequence ID" value="MDB7083065.1"/>
    <property type="molecule type" value="Genomic_DNA"/>
</dbReference>
<evidence type="ECO:0000313" key="2">
    <source>
        <dbReference type="Proteomes" id="UP001211987"/>
    </source>
</evidence>
<evidence type="ECO:0000313" key="1">
    <source>
        <dbReference type="EMBL" id="MDB7083065.1"/>
    </source>
</evidence>
<organism evidence="1 2">
    <name type="scientific">Thomasclavelia ramosa</name>
    <dbReference type="NCBI Taxonomy" id="1547"/>
    <lineage>
        <taxon>Bacteria</taxon>
        <taxon>Bacillati</taxon>
        <taxon>Bacillota</taxon>
        <taxon>Erysipelotrichia</taxon>
        <taxon>Erysipelotrichales</taxon>
        <taxon>Coprobacillaceae</taxon>
        <taxon>Thomasclavelia</taxon>
    </lineage>
</organism>
<protein>
    <submittedName>
        <fullName evidence="1">Uncharacterized protein</fullName>
    </submittedName>
</protein>